<dbReference type="OrthoDB" id="3576811at2"/>
<dbReference type="CDD" id="cd07043">
    <property type="entry name" value="STAS_anti-anti-sigma_factors"/>
    <property type="match status" value="1"/>
</dbReference>
<proteinExistence type="inferred from homology"/>
<dbReference type="PROSITE" id="PS50801">
    <property type="entry name" value="STAS"/>
    <property type="match status" value="1"/>
</dbReference>
<dbReference type="Proteomes" id="UP000199025">
    <property type="component" value="Unassembled WGS sequence"/>
</dbReference>
<name>A0A1I3JUA8_9PSEU</name>
<dbReference type="RefSeq" id="WP_091503714.1">
    <property type="nucleotide sequence ID" value="NZ_CBDQZW010000009.1"/>
</dbReference>
<dbReference type="InterPro" id="IPR003658">
    <property type="entry name" value="Anti-sigma_ant"/>
</dbReference>
<dbReference type="InterPro" id="IPR002645">
    <property type="entry name" value="STAS_dom"/>
</dbReference>
<dbReference type="STRING" id="115433.SAMN05421835_101278"/>
<gene>
    <name evidence="4" type="ORF">SAMN05421835_101278</name>
</gene>
<protein>
    <recommendedName>
        <fullName evidence="2">Anti-sigma factor antagonist</fullName>
    </recommendedName>
</protein>
<evidence type="ECO:0000259" key="3">
    <source>
        <dbReference type="PROSITE" id="PS50801"/>
    </source>
</evidence>
<evidence type="ECO:0000313" key="4">
    <source>
        <dbReference type="EMBL" id="SFI63746.1"/>
    </source>
</evidence>
<dbReference type="SUPFAM" id="SSF52091">
    <property type="entry name" value="SpoIIaa-like"/>
    <property type="match status" value="1"/>
</dbReference>
<evidence type="ECO:0000313" key="5">
    <source>
        <dbReference type="Proteomes" id="UP000199025"/>
    </source>
</evidence>
<organism evidence="4 5">
    <name type="scientific">Amycolatopsis sacchari</name>
    <dbReference type="NCBI Taxonomy" id="115433"/>
    <lineage>
        <taxon>Bacteria</taxon>
        <taxon>Bacillati</taxon>
        <taxon>Actinomycetota</taxon>
        <taxon>Actinomycetes</taxon>
        <taxon>Pseudonocardiales</taxon>
        <taxon>Pseudonocardiaceae</taxon>
        <taxon>Amycolatopsis</taxon>
    </lineage>
</organism>
<evidence type="ECO:0000256" key="2">
    <source>
        <dbReference type="RuleBase" id="RU003749"/>
    </source>
</evidence>
<accession>A0A1I3JUA8</accession>
<sequence length="128" mass="13657">MIQPAENRVPRPRRTPDALEFVIRSPGPGQVVLEVAGEVDMTTAPQLADALAVQLARDVRVVVVELARVSFLGSSGLAVLVNAYRSLADGKALRIVAPTRAAYRAFALTGLAEQLPVHRSFDDALASL</sequence>
<evidence type="ECO:0000256" key="1">
    <source>
        <dbReference type="ARBA" id="ARBA00009013"/>
    </source>
</evidence>
<dbReference type="EMBL" id="FORP01000001">
    <property type="protein sequence ID" value="SFI63746.1"/>
    <property type="molecule type" value="Genomic_DNA"/>
</dbReference>
<reference evidence="4 5" key="1">
    <citation type="submission" date="2016-10" db="EMBL/GenBank/DDBJ databases">
        <authorList>
            <person name="de Groot N.N."/>
        </authorList>
    </citation>
    <scope>NUCLEOTIDE SEQUENCE [LARGE SCALE GENOMIC DNA]</scope>
    <source>
        <strain evidence="4 5">DSM 44468</strain>
    </source>
</reference>
<dbReference type="InterPro" id="IPR036513">
    <property type="entry name" value="STAS_dom_sf"/>
</dbReference>
<feature type="domain" description="STAS" evidence="3">
    <location>
        <begin position="28"/>
        <end position="128"/>
    </location>
</feature>
<dbReference type="Gene3D" id="3.30.750.24">
    <property type="entry name" value="STAS domain"/>
    <property type="match status" value="1"/>
</dbReference>
<dbReference type="AlphaFoldDB" id="A0A1I3JUA8"/>
<comment type="similarity">
    <text evidence="1 2">Belongs to the anti-sigma-factor antagonist family.</text>
</comment>
<keyword evidence="5" id="KW-1185">Reference proteome</keyword>
<dbReference type="PANTHER" id="PTHR33495:SF2">
    <property type="entry name" value="ANTI-SIGMA FACTOR ANTAGONIST TM_1081-RELATED"/>
    <property type="match status" value="1"/>
</dbReference>
<dbReference type="PANTHER" id="PTHR33495">
    <property type="entry name" value="ANTI-SIGMA FACTOR ANTAGONIST TM_1081-RELATED-RELATED"/>
    <property type="match status" value="1"/>
</dbReference>
<dbReference type="Pfam" id="PF01740">
    <property type="entry name" value="STAS"/>
    <property type="match status" value="1"/>
</dbReference>
<dbReference type="GO" id="GO:0043856">
    <property type="term" value="F:anti-sigma factor antagonist activity"/>
    <property type="evidence" value="ECO:0007669"/>
    <property type="project" value="InterPro"/>
</dbReference>
<dbReference type="NCBIfam" id="TIGR00377">
    <property type="entry name" value="ant_ant_sig"/>
    <property type="match status" value="1"/>
</dbReference>